<dbReference type="EMBL" id="BGZK01003602">
    <property type="protein sequence ID" value="GBP02906.1"/>
    <property type="molecule type" value="Genomic_DNA"/>
</dbReference>
<feature type="region of interest" description="Disordered" evidence="1">
    <location>
        <begin position="1"/>
        <end position="51"/>
    </location>
</feature>
<evidence type="ECO:0000313" key="3">
    <source>
        <dbReference type="Proteomes" id="UP000299102"/>
    </source>
</evidence>
<name>A0A4C1SLY5_EUMVA</name>
<evidence type="ECO:0000256" key="1">
    <source>
        <dbReference type="SAM" id="MobiDB-lite"/>
    </source>
</evidence>
<proteinExistence type="predicted"/>
<organism evidence="2 3">
    <name type="scientific">Eumeta variegata</name>
    <name type="common">Bagworm moth</name>
    <name type="synonym">Eumeta japonica</name>
    <dbReference type="NCBI Taxonomy" id="151549"/>
    <lineage>
        <taxon>Eukaryota</taxon>
        <taxon>Metazoa</taxon>
        <taxon>Ecdysozoa</taxon>
        <taxon>Arthropoda</taxon>
        <taxon>Hexapoda</taxon>
        <taxon>Insecta</taxon>
        <taxon>Pterygota</taxon>
        <taxon>Neoptera</taxon>
        <taxon>Endopterygota</taxon>
        <taxon>Lepidoptera</taxon>
        <taxon>Glossata</taxon>
        <taxon>Ditrysia</taxon>
        <taxon>Tineoidea</taxon>
        <taxon>Psychidae</taxon>
        <taxon>Oiketicinae</taxon>
        <taxon>Eumeta</taxon>
    </lineage>
</organism>
<gene>
    <name evidence="2" type="ORF">EVAR_65006_1</name>
</gene>
<protein>
    <submittedName>
        <fullName evidence="2">Uncharacterized protein</fullName>
    </submittedName>
</protein>
<accession>A0A4C1SLY5</accession>
<comment type="caution">
    <text evidence="2">The sequence shown here is derived from an EMBL/GenBank/DDBJ whole genome shotgun (WGS) entry which is preliminary data.</text>
</comment>
<feature type="compositionally biased region" description="Low complexity" evidence="1">
    <location>
        <begin position="32"/>
        <end position="41"/>
    </location>
</feature>
<evidence type="ECO:0000313" key="2">
    <source>
        <dbReference type="EMBL" id="GBP02906.1"/>
    </source>
</evidence>
<sequence length="105" mass="12154">MIVANRKIISVKHDGKNKKSRSQIKHRKSDDSSSSDNSSSSENDKKRKNVIIQRKQLRQNTTGVIDHVQDQGIVQCVNVRILENDNNQITKKMHFKNRSQTRQKT</sequence>
<reference evidence="2 3" key="1">
    <citation type="journal article" date="2019" name="Commun. Biol.">
        <title>The bagworm genome reveals a unique fibroin gene that provides high tensile strength.</title>
        <authorList>
            <person name="Kono N."/>
            <person name="Nakamura H."/>
            <person name="Ohtoshi R."/>
            <person name="Tomita M."/>
            <person name="Numata K."/>
            <person name="Arakawa K."/>
        </authorList>
    </citation>
    <scope>NUCLEOTIDE SEQUENCE [LARGE SCALE GENOMIC DNA]</scope>
</reference>
<feature type="compositionally biased region" description="Basic residues" evidence="1">
    <location>
        <begin position="15"/>
        <end position="27"/>
    </location>
</feature>
<keyword evidence="3" id="KW-1185">Reference proteome</keyword>
<dbReference type="AlphaFoldDB" id="A0A4C1SLY5"/>
<dbReference type="Proteomes" id="UP000299102">
    <property type="component" value="Unassembled WGS sequence"/>
</dbReference>